<accession>A0A8X7V872</accession>
<dbReference type="Proteomes" id="UP000886595">
    <property type="component" value="Unassembled WGS sequence"/>
</dbReference>
<sequence>MTTSGPAAMAPSSAPPVSPGVVPPELYLTHLPALKVQCLRLLPLMSGEEKMLCYVRHPDVTVCGRISPNMRDNRHPAYINDNHNITAIVQKWLMKVLDERPPYTALARKTHMGKDGSFLDKRAEKLWTDKEGYNLRPWQCSVQEHQSPYANSCLIATQSDVEMHDWLETTISEVKEDISALKTQLTEGIVKLSHNLKVSPKLQFNLKISHKLKLSLLLNPNIS</sequence>
<gene>
    <name evidence="1" type="ORF">Bca52824_033122</name>
</gene>
<proteinExistence type="predicted"/>
<protein>
    <submittedName>
        <fullName evidence="1">Uncharacterized protein</fullName>
    </submittedName>
</protein>
<dbReference type="AlphaFoldDB" id="A0A8X7V872"/>
<evidence type="ECO:0000313" key="1">
    <source>
        <dbReference type="EMBL" id="KAG2304471.1"/>
    </source>
</evidence>
<organism evidence="1 2">
    <name type="scientific">Brassica carinata</name>
    <name type="common">Ethiopian mustard</name>
    <name type="synonym">Abyssinian cabbage</name>
    <dbReference type="NCBI Taxonomy" id="52824"/>
    <lineage>
        <taxon>Eukaryota</taxon>
        <taxon>Viridiplantae</taxon>
        <taxon>Streptophyta</taxon>
        <taxon>Embryophyta</taxon>
        <taxon>Tracheophyta</taxon>
        <taxon>Spermatophyta</taxon>
        <taxon>Magnoliopsida</taxon>
        <taxon>eudicotyledons</taxon>
        <taxon>Gunneridae</taxon>
        <taxon>Pentapetalae</taxon>
        <taxon>rosids</taxon>
        <taxon>malvids</taxon>
        <taxon>Brassicales</taxon>
        <taxon>Brassicaceae</taxon>
        <taxon>Brassiceae</taxon>
        <taxon>Brassica</taxon>
    </lineage>
</organism>
<name>A0A8X7V872_BRACI</name>
<evidence type="ECO:0000313" key="2">
    <source>
        <dbReference type="Proteomes" id="UP000886595"/>
    </source>
</evidence>
<dbReference type="EMBL" id="JAAMPC010000007">
    <property type="protein sequence ID" value="KAG2304471.1"/>
    <property type="molecule type" value="Genomic_DNA"/>
</dbReference>
<comment type="caution">
    <text evidence="1">The sequence shown here is derived from an EMBL/GenBank/DDBJ whole genome shotgun (WGS) entry which is preliminary data.</text>
</comment>
<reference evidence="1 2" key="1">
    <citation type="submission" date="2020-02" db="EMBL/GenBank/DDBJ databases">
        <authorList>
            <person name="Ma Q."/>
            <person name="Huang Y."/>
            <person name="Song X."/>
            <person name="Pei D."/>
        </authorList>
    </citation>
    <scope>NUCLEOTIDE SEQUENCE [LARGE SCALE GENOMIC DNA]</scope>
    <source>
        <strain evidence="1">Sxm20200214</strain>
        <tissue evidence="1">Leaf</tissue>
    </source>
</reference>
<keyword evidence="2" id="KW-1185">Reference proteome</keyword>